<dbReference type="EMBL" id="VXMH01000061">
    <property type="protein sequence ID" value="MYC95585.1"/>
    <property type="molecule type" value="Genomic_DNA"/>
</dbReference>
<dbReference type="InterPro" id="IPR011335">
    <property type="entry name" value="Restrct_endonuc-II-like"/>
</dbReference>
<name>A0A6B1D8D4_9CHLR</name>
<keyword evidence="2" id="KW-0540">Nuclease</keyword>
<dbReference type="InterPro" id="IPR008538">
    <property type="entry name" value="Uma2"/>
</dbReference>
<dbReference type="SUPFAM" id="SSF52980">
    <property type="entry name" value="Restriction endonuclease-like"/>
    <property type="match status" value="1"/>
</dbReference>
<reference evidence="2" key="1">
    <citation type="submission" date="2019-09" db="EMBL/GenBank/DDBJ databases">
        <title>Characterisation of the sponge microbiome using genome-centric metagenomics.</title>
        <authorList>
            <person name="Engelberts J.P."/>
            <person name="Robbins S.J."/>
            <person name="De Goeij J.M."/>
            <person name="Aranda M."/>
            <person name="Bell S.C."/>
            <person name="Webster N.S."/>
        </authorList>
    </citation>
    <scope>NUCLEOTIDE SEQUENCE</scope>
    <source>
        <strain evidence="2">SB0661_bin_32</strain>
    </source>
</reference>
<dbReference type="InterPro" id="IPR012296">
    <property type="entry name" value="Nuclease_put_TT1808"/>
</dbReference>
<proteinExistence type="predicted"/>
<keyword evidence="2" id="KW-0255">Endonuclease</keyword>
<dbReference type="PANTHER" id="PTHR34107">
    <property type="entry name" value="SLL0198 PROTEIN-RELATED"/>
    <property type="match status" value="1"/>
</dbReference>
<dbReference type="GO" id="GO:0004519">
    <property type="term" value="F:endonuclease activity"/>
    <property type="evidence" value="ECO:0007669"/>
    <property type="project" value="UniProtKB-KW"/>
</dbReference>
<dbReference type="Pfam" id="PF05685">
    <property type="entry name" value="Uma2"/>
    <property type="match status" value="1"/>
</dbReference>
<dbReference type="PANTHER" id="PTHR34107:SF1">
    <property type="entry name" value="SLL0198 PROTEIN"/>
    <property type="match status" value="1"/>
</dbReference>
<accession>A0A6B1D8D4</accession>
<comment type="caution">
    <text evidence="2">The sequence shown here is derived from an EMBL/GenBank/DDBJ whole genome shotgun (WGS) entry which is preliminary data.</text>
</comment>
<organism evidence="2">
    <name type="scientific">Caldilineaceae bacterium SB0661_bin_32</name>
    <dbReference type="NCBI Taxonomy" id="2605255"/>
    <lineage>
        <taxon>Bacteria</taxon>
        <taxon>Bacillati</taxon>
        <taxon>Chloroflexota</taxon>
        <taxon>Caldilineae</taxon>
        <taxon>Caldilineales</taxon>
        <taxon>Caldilineaceae</taxon>
    </lineage>
</organism>
<keyword evidence="2" id="KW-0378">Hydrolase</keyword>
<feature type="domain" description="Putative restriction endonuclease" evidence="1">
    <location>
        <begin position="12"/>
        <end position="140"/>
    </location>
</feature>
<dbReference type="CDD" id="cd06260">
    <property type="entry name" value="DUF820-like"/>
    <property type="match status" value="1"/>
</dbReference>
<evidence type="ECO:0000313" key="2">
    <source>
        <dbReference type="EMBL" id="MYC95585.1"/>
    </source>
</evidence>
<dbReference type="Gene3D" id="3.90.1570.10">
    <property type="entry name" value="tt1808, chain A"/>
    <property type="match status" value="1"/>
</dbReference>
<gene>
    <name evidence="2" type="ORF">F4X14_11500</name>
</gene>
<dbReference type="AlphaFoldDB" id="A0A6B1D8D4"/>
<evidence type="ECO:0000259" key="1">
    <source>
        <dbReference type="Pfam" id="PF05685"/>
    </source>
</evidence>
<protein>
    <submittedName>
        <fullName evidence="2">Uma2 family endonuclease</fullName>
    </submittedName>
</protein>
<sequence>MNWQDIIEKPELQDLPFKIELTETGQILMTPVKVLHAAFQGEIEHLLRTLKQGGLALPECAIATRKGTKVADVAWVSYERFARIRHETEAPIAPEICVEILSASNTVEEMREKALLLFEKEAHEFWLCTEEGEMSFYNRTGKLARSLLVPEFPAKVEF</sequence>